<protein>
    <recommendedName>
        <fullName evidence="3">Secreted protein</fullName>
    </recommendedName>
</protein>
<evidence type="ECO:0008006" key="3">
    <source>
        <dbReference type="Google" id="ProtNLM"/>
    </source>
</evidence>
<gene>
    <name evidence="1" type="ORF">LTRI10_LOCUS15531</name>
</gene>
<keyword evidence="2" id="KW-1185">Reference proteome</keyword>
<dbReference type="AlphaFoldDB" id="A0AAV2DI47"/>
<evidence type="ECO:0000313" key="1">
    <source>
        <dbReference type="EMBL" id="CAL1373610.1"/>
    </source>
</evidence>
<dbReference type="Proteomes" id="UP001497516">
    <property type="component" value="Chromosome 3"/>
</dbReference>
<proteinExistence type="predicted"/>
<dbReference type="EMBL" id="OZ034816">
    <property type="protein sequence ID" value="CAL1373610.1"/>
    <property type="molecule type" value="Genomic_DNA"/>
</dbReference>
<accession>A0AAV2DI47</accession>
<sequence>MDTLFTSIIGKTGADALVLLLANQLLVTEVTRCLCCGRAMRPRKSPSLAINIILFIEEFTGGPSIAACGMGNTIHDKHTATSLPTD</sequence>
<reference evidence="1 2" key="1">
    <citation type="submission" date="2024-04" db="EMBL/GenBank/DDBJ databases">
        <authorList>
            <person name="Fracassetti M."/>
        </authorList>
    </citation>
    <scope>NUCLEOTIDE SEQUENCE [LARGE SCALE GENOMIC DNA]</scope>
</reference>
<evidence type="ECO:0000313" key="2">
    <source>
        <dbReference type="Proteomes" id="UP001497516"/>
    </source>
</evidence>
<name>A0AAV2DI47_9ROSI</name>
<organism evidence="1 2">
    <name type="scientific">Linum trigynum</name>
    <dbReference type="NCBI Taxonomy" id="586398"/>
    <lineage>
        <taxon>Eukaryota</taxon>
        <taxon>Viridiplantae</taxon>
        <taxon>Streptophyta</taxon>
        <taxon>Embryophyta</taxon>
        <taxon>Tracheophyta</taxon>
        <taxon>Spermatophyta</taxon>
        <taxon>Magnoliopsida</taxon>
        <taxon>eudicotyledons</taxon>
        <taxon>Gunneridae</taxon>
        <taxon>Pentapetalae</taxon>
        <taxon>rosids</taxon>
        <taxon>fabids</taxon>
        <taxon>Malpighiales</taxon>
        <taxon>Linaceae</taxon>
        <taxon>Linum</taxon>
    </lineage>
</organism>